<proteinExistence type="predicted"/>
<protein>
    <submittedName>
        <fullName evidence="1">Uncharacterized protein</fullName>
    </submittedName>
</protein>
<sequence>MGRQRKVRSDKKVDCKPTVPVELKECIYRISYVTNTPVKDIAEIICVSGLKSKKVIGLLSDHLRRDLQIGNTFYIGDLDRESLQKMKNTKTERITTRFNQNDFESIRALAYSLDVTPTRTAAILLDKTIHHTNIVNRLAKEYVSGHLNESKMKELKKIIYYINRNGSSSEKISWVNLLSYFYDELKDGSVSMSKTISNWIENINQKMS</sequence>
<name>A0ABW4HWV4_9BACI</name>
<gene>
    <name evidence="1" type="ORF">ACFSBH_19560</name>
</gene>
<comment type="caution">
    <text evidence="1">The sequence shown here is derived from an EMBL/GenBank/DDBJ whole genome shotgun (WGS) entry which is preliminary data.</text>
</comment>
<keyword evidence="2" id="KW-1185">Reference proteome</keyword>
<reference evidence="2" key="1">
    <citation type="journal article" date="2019" name="Int. J. Syst. Evol. Microbiol.">
        <title>The Global Catalogue of Microorganisms (GCM) 10K type strain sequencing project: providing services to taxonomists for standard genome sequencing and annotation.</title>
        <authorList>
            <consortium name="The Broad Institute Genomics Platform"/>
            <consortium name="The Broad Institute Genome Sequencing Center for Infectious Disease"/>
            <person name="Wu L."/>
            <person name="Ma J."/>
        </authorList>
    </citation>
    <scope>NUCLEOTIDE SEQUENCE [LARGE SCALE GENOMIC DNA]</scope>
    <source>
        <strain evidence="2">CGMCC 1.12376</strain>
    </source>
</reference>
<evidence type="ECO:0000313" key="1">
    <source>
        <dbReference type="EMBL" id="MFD1609820.1"/>
    </source>
</evidence>
<dbReference type="RefSeq" id="WP_379599336.1">
    <property type="nucleotide sequence ID" value="NZ_JBHUDE010000163.1"/>
</dbReference>
<dbReference type="EMBL" id="JBHUDE010000163">
    <property type="protein sequence ID" value="MFD1609820.1"/>
    <property type="molecule type" value="Genomic_DNA"/>
</dbReference>
<evidence type="ECO:0000313" key="2">
    <source>
        <dbReference type="Proteomes" id="UP001597221"/>
    </source>
</evidence>
<organism evidence="1 2">
    <name type="scientific">Oceanobacillus luteolus</name>
    <dbReference type="NCBI Taxonomy" id="1274358"/>
    <lineage>
        <taxon>Bacteria</taxon>
        <taxon>Bacillati</taxon>
        <taxon>Bacillota</taxon>
        <taxon>Bacilli</taxon>
        <taxon>Bacillales</taxon>
        <taxon>Bacillaceae</taxon>
        <taxon>Oceanobacillus</taxon>
    </lineage>
</organism>
<dbReference type="Proteomes" id="UP001597221">
    <property type="component" value="Unassembled WGS sequence"/>
</dbReference>
<accession>A0ABW4HWV4</accession>